<organism evidence="1 2">
    <name type="scientific">Prevotella multiformis DSM 16608</name>
    <dbReference type="NCBI Taxonomy" id="888743"/>
    <lineage>
        <taxon>Bacteria</taxon>
        <taxon>Pseudomonadati</taxon>
        <taxon>Bacteroidota</taxon>
        <taxon>Bacteroidia</taxon>
        <taxon>Bacteroidales</taxon>
        <taxon>Prevotellaceae</taxon>
        <taxon>Prevotella</taxon>
    </lineage>
</organism>
<dbReference type="Proteomes" id="UP000005697">
    <property type="component" value="Unassembled WGS sequence"/>
</dbReference>
<comment type="caution">
    <text evidence="1">The sequence shown here is derived from an EMBL/GenBank/DDBJ whole genome shotgun (WGS) entry which is preliminary data.</text>
</comment>
<reference evidence="1 2" key="1">
    <citation type="submission" date="2011-01" db="EMBL/GenBank/DDBJ databases">
        <authorList>
            <person name="Muzny D."/>
            <person name="Qin X."/>
            <person name="Deng J."/>
            <person name="Jiang H."/>
            <person name="Liu Y."/>
            <person name="Qu J."/>
            <person name="Song X.-Z."/>
            <person name="Zhang L."/>
            <person name="Thornton R."/>
            <person name="Coyle M."/>
            <person name="Francisco L."/>
            <person name="Jackson L."/>
            <person name="Javaid M."/>
            <person name="Korchina V."/>
            <person name="Kovar C."/>
            <person name="Mata R."/>
            <person name="Mathew T."/>
            <person name="Ngo R."/>
            <person name="Nguyen L."/>
            <person name="Nguyen N."/>
            <person name="Okwuonu G."/>
            <person name="Ongeri F."/>
            <person name="Pham C."/>
            <person name="Simmons D."/>
            <person name="Wilczek-Boney K."/>
            <person name="Hale W."/>
            <person name="Jakkamsetti A."/>
            <person name="Pham P."/>
            <person name="Ruth R."/>
            <person name="San Lucas F."/>
            <person name="Warren J."/>
            <person name="Zhang J."/>
            <person name="Zhao Z."/>
            <person name="Zhou C."/>
            <person name="Zhu D."/>
            <person name="Lee S."/>
            <person name="Bess C."/>
            <person name="Blankenburg K."/>
            <person name="Forbes L."/>
            <person name="Fu Q."/>
            <person name="Gubbala S."/>
            <person name="Hirani K."/>
            <person name="Jayaseelan J.C."/>
            <person name="Lara F."/>
            <person name="Munidasa M."/>
            <person name="Palculict T."/>
            <person name="Patil S."/>
            <person name="Pu L.-L."/>
            <person name="Saada N."/>
            <person name="Tang L."/>
            <person name="Weissenberger G."/>
            <person name="Zhu Y."/>
            <person name="Hemphill L."/>
            <person name="Shang Y."/>
            <person name="Youmans B."/>
            <person name="Ayvaz T."/>
            <person name="Ross M."/>
            <person name="Santibanez J."/>
            <person name="Aqrawi P."/>
            <person name="Gross S."/>
            <person name="Joshi V."/>
            <person name="Fowler G."/>
            <person name="Nazareth L."/>
            <person name="Reid J."/>
            <person name="Worley K."/>
            <person name="Petrosino J."/>
            <person name="Highlander S."/>
            <person name="Gibbs R."/>
        </authorList>
    </citation>
    <scope>NUCLEOTIDE SEQUENCE [LARGE SCALE GENOMIC DNA]</scope>
    <source>
        <strain evidence="1 2">DSM 16608</strain>
    </source>
</reference>
<accession>F0F6A0</accession>
<dbReference type="HOGENOM" id="CLU_074562_0_0_10"/>
<protein>
    <submittedName>
        <fullName evidence="1">Uncharacterized protein</fullName>
    </submittedName>
</protein>
<evidence type="ECO:0000313" key="1">
    <source>
        <dbReference type="EMBL" id="EGC20182.1"/>
    </source>
</evidence>
<keyword evidence="2" id="KW-1185">Reference proteome</keyword>
<proteinExistence type="predicted"/>
<gene>
    <name evidence="1" type="ORF">HMPREF9141_1122</name>
</gene>
<evidence type="ECO:0000313" key="2">
    <source>
        <dbReference type="Proteomes" id="UP000005697"/>
    </source>
</evidence>
<name>F0F6A0_9BACT</name>
<sequence length="323" mass="37649">MLRRDFFVKLIDCCYREPLMKFRIMKEKGFSLYRTSNTYPFVFMVDGRIPHGGMFDRLKGLITVFAVSKALGKPFRLNWSYPFVLSKYLEPNKYDWIIDESQMNFGLLSYKNIIAYGEIVNPSRLCKKRSSETHFYYGYDSLDKVNAHFGTDYKWGELYRELFRPTTYLQRYLERYRTEIGDCYIAIHTRFMNLLGDKTETAVNPELDSDSQKNALVASAVNAIKKISSQHFGMNVLIASDSMVFIEKIKKAMPDVYIVPGTVKHIDTAGETDDSENIKMFTDYYLISGAQKVYSLWHEGMWKSAFPEYAARIGNVSFERVEF</sequence>
<dbReference type="eggNOG" id="ENOG502Z9ZT">
    <property type="taxonomic scope" value="Bacteria"/>
</dbReference>
<dbReference type="EMBL" id="AEWX01000017">
    <property type="protein sequence ID" value="EGC20182.1"/>
    <property type="molecule type" value="Genomic_DNA"/>
</dbReference>
<dbReference type="STRING" id="888743.HMPREF9141_1122"/>
<dbReference type="AlphaFoldDB" id="F0F6A0"/>